<dbReference type="Pfam" id="PF00441">
    <property type="entry name" value="Acyl-CoA_dh_1"/>
    <property type="match status" value="1"/>
</dbReference>
<evidence type="ECO:0000256" key="7">
    <source>
        <dbReference type="RuleBase" id="RU362125"/>
    </source>
</evidence>
<evidence type="ECO:0000259" key="12">
    <source>
        <dbReference type="Pfam" id="PF02771"/>
    </source>
</evidence>
<feature type="region of interest" description="Disordered" evidence="8">
    <location>
        <begin position="489"/>
        <end position="536"/>
    </location>
</feature>
<dbReference type="GO" id="GO:0019254">
    <property type="term" value="P:carnitine metabolic process, CoA-linked"/>
    <property type="evidence" value="ECO:0007669"/>
    <property type="project" value="TreeGrafter"/>
</dbReference>
<dbReference type="InterPro" id="IPR009100">
    <property type="entry name" value="AcylCoA_DH/oxidase_NM_dom_sf"/>
</dbReference>
<reference evidence="14" key="1">
    <citation type="submission" date="2021-02" db="EMBL/GenBank/DDBJ databases">
        <authorList>
            <person name="Bekaert M."/>
        </authorList>
    </citation>
    <scope>NUCLEOTIDE SEQUENCE</scope>
    <source>
        <strain evidence="14">IoA-00</strain>
    </source>
</reference>
<dbReference type="InterPro" id="IPR046373">
    <property type="entry name" value="Acyl-CoA_Oxase/DH_mid-dom_sf"/>
</dbReference>
<feature type="domain" description="NECAP PHear" evidence="13">
    <location>
        <begin position="414"/>
        <end position="463"/>
    </location>
</feature>
<evidence type="ECO:0000313" key="15">
    <source>
        <dbReference type="Proteomes" id="UP000675881"/>
    </source>
</evidence>
<feature type="domain" description="Acyl-CoA dehydrogenase/oxidase C-terminal" evidence="10">
    <location>
        <begin position="262"/>
        <end position="409"/>
    </location>
</feature>
<evidence type="ECO:0000256" key="3">
    <source>
        <dbReference type="ARBA" id="ARBA00022630"/>
    </source>
</evidence>
<dbReference type="Gene3D" id="2.40.110.10">
    <property type="entry name" value="Butyryl-CoA Dehydrogenase, subunit A, domain 2"/>
    <property type="match status" value="1"/>
</dbReference>
<keyword evidence="3 7" id="KW-0285">Flavoprotein</keyword>
<comment type="cofactor">
    <cofactor evidence="1 7">
        <name>FAD</name>
        <dbReference type="ChEBI" id="CHEBI:57692"/>
    </cofactor>
</comment>
<dbReference type="Gene3D" id="1.10.540.10">
    <property type="entry name" value="Acyl-CoA dehydrogenase/oxidase, N-terminal domain"/>
    <property type="match status" value="1"/>
</dbReference>
<evidence type="ECO:0000259" key="13">
    <source>
        <dbReference type="Pfam" id="PF07933"/>
    </source>
</evidence>
<keyword evidence="5 7" id="KW-0560">Oxidoreductase</keyword>
<keyword evidence="4 7" id="KW-0274">FAD</keyword>
<sequence length="618" mass="67771">MSHLIRGVLSRSYSSGVRIPPSMMGTLMDVGSRRIFNQESDMFRESVRRFMKEKLVPAYDTGFGGTGIPTKEIWKEFGDMGLLGVGISSEKGGFDGSFTDASIIHEEQIYCNCTAPAVLIHSGIVMPYIANYGTKEQIERYMPPMVAGELIGALGMTEPGAGSDLQGIRTSAKADGDDFILNGSKVFITNGIVADLCIVVAVTDPNARSKAHGLSLFLVPSDAPGYSKGCNLKKIGCHNQDTAELFFEDVRLPKSALLGKFNGGFYHLMEELPQERLGIAVIAAAHAEWMYEETKDYINQRQAFGKSLAHLPTVRFKMAELKTKIAVMRAFVDECLIMHEHKKCNQEMASMAKYAATDLENEVATECVQLHGGWGYMYETPIARAFIDSRVQPIYGGSNEIMKELISRSNKSDACPVEQYPGTSVEAVLDSSRYFVLCIQGDGRKAFIGIGFADRADSFDLNVEKKGTNSGPALDLSLKDGETFRINIPKKDGISRNRSKASSRGLLPPPSSSGDAPRIAPPPGDTPIQSPTEPFNSVISNPLIDIPSSSINDEEDEDDWGEFKGGNATVQKTILYSLNNIIATFIYFFYIPVLLLMVGVELIFLKDHSIKKKIPKIK</sequence>
<keyword evidence="9" id="KW-0812">Transmembrane</keyword>
<protein>
    <submittedName>
        <fullName evidence="14">ACADL</fullName>
        <ecNumber evidence="14">1.3.8.8</ecNumber>
    </submittedName>
</protein>
<dbReference type="Proteomes" id="UP000675881">
    <property type="component" value="Chromosome 8"/>
</dbReference>
<dbReference type="PANTHER" id="PTHR48083">
    <property type="entry name" value="MEDIUM-CHAIN SPECIFIC ACYL-COA DEHYDROGENASE, MITOCHONDRIAL-RELATED"/>
    <property type="match status" value="1"/>
</dbReference>
<evidence type="ECO:0000256" key="6">
    <source>
        <dbReference type="ARBA" id="ARBA00049552"/>
    </source>
</evidence>
<evidence type="ECO:0000256" key="1">
    <source>
        <dbReference type="ARBA" id="ARBA00001974"/>
    </source>
</evidence>
<dbReference type="PANTHER" id="PTHR48083:SF20">
    <property type="entry name" value="LONG-CHAIN SPECIFIC ACYL-COA DEHYDROGENASE, MITOCHONDRIAL"/>
    <property type="match status" value="1"/>
</dbReference>
<dbReference type="InterPro" id="IPR036250">
    <property type="entry name" value="AcylCo_DH-like_C"/>
</dbReference>
<evidence type="ECO:0000256" key="5">
    <source>
        <dbReference type="ARBA" id="ARBA00023002"/>
    </source>
</evidence>
<dbReference type="FunFam" id="2.40.110.10:FF:000002">
    <property type="entry name" value="Acyl-CoA dehydrogenase fadE12"/>
    <property type="match status" value="1"/>
</dbReference>
<evidence type="ECO:0000256" key="8">
    <source>
        <dbReference type="SAM" id="MobiDB-lite"/>
    </source>
</evidence>
<keyword evidence="9" id="KW-1133">Transmembrane helix</keyword>
<dbReference type="OrthoDB" id="10262177at2759"/>
<feature type="domain" description="Acyl-CoA dehydrogenase/oxidase N-terminal" evidence="12">
    <location>
        <begin position="38"/>
        <end position="149"/>
    </location>
</feature>
<dbReference type="Pfam" id="PF07933">
    <property type="entry name" value="DUF1681"/>
    <property type="match status" value="1"/>
</dbReference>
<dbReference type="GO" id="GO:0006897">
    <property type="term" value="P:endocytosis"/>
    <property type="evidence" value="ECO:0007669"/>
    <property type="project" value="InterPro"/>
</dbReference>
<dbReference type="InterPro" id="IPR012466">
    <property type="entry name" value="NECAP_PHear"/>
</dbReference>
<dbReference type="InterPro" id="IPR006091">
    <property type="entry name" value="Acyl-CoA_Oxase/DH_mid-dom"/>
</dbReference>
<evidence type="ECO:0000256" key="2">
    <source>
        <dbReference type="ARBA" id="ARBA00009347"/>
    </source>
</evidence>
<organism evidence="14 15">
    <name type="scientific">Lepeophtheirus salmonis</name>
    <name type="common">Salmon louse</name>
    <name type="synonym">Caligus salmonis</name>
    <dbReference type="NCBI Taxonomy" id="72036"/>
    <lineage>
        <taxon>Eukaryota</taxon>
        <taxon>Metazoa</taxon>
        <taxon>Ecdysozoa</taxon>
        <taxon>Arthropoda</taxon>
        <taxon>Crustacea</taxon>
        <taxon>Multicrustacea</taxon>
        <taxon>Hexanauplia</taxon>
        <taxon>Copepoda</taxon>
        <taxon>Siphonostomatoida</taxon>
        <taxon>Caligidae</taxon>
        <taxon>Lepeophtheirus</taxon>
    </lineage>
</organism>
<dbReference type="GO" id="GO:0016020">
    <property type="term" value="C:membrane"/>
    <property type="evidence" value="ECO:0007669"/>
    <property type="project" value="InterPro"/>
</dbReference>
<feature type="domain" description="Acyl-CoA oxidase/dehydrogenase middle" evidence="11">
    <location>
        <begin position="153"/>
        <end position="250"/>
    </location>
</feature>
<accession>A0A7R8D4C6</accession>
<dbReference type="SUPFAM" id="SSF47203">
    <property type="entry name" value="Acyl-CoA dehydrogenase C-terminal domain-like"/>
    <property type="match status" value="1"/>
</dbReference>
<feature type="compositionally biased region" description="Polar residues" evidence="8">
    <location>
        <begin position="527"/>
        <end position="536"/>
    </location>
</feature>
<gene>
    <name evidence="14" type="ORF">LSAA_14239</name>
</gene>
<dbReference type="Pfam" id="PF02770">
    <property type="entry name" value="Acyl-CoA_dh_M"/>
    <property type="match status" value="1"/>
</dbReference>
<dbReference type="Gene3D" id="1.20.140.10">
    <property type="entry name" value="Butyryl-CoA Dehydrogenase, subunit A, domain 3"/>
    <property type="match status" value="1"/>
</dbReference>
<comment type="similarity">
    <text evidence="2 7">Belongs to the acyl-CoA dehydrogenase family.</text>
</comment>
<dbReference type="AlphaFoldDB" id="A0A7R8D4C6"/>
<dbReference type="InterPro" id="IPR037069">
    <property type="entry name" value="AcylCoA_DH/ox_N_sf"/>
</dbReference>
<dbReference type="GO" id="GO:0004466">
    <property type="term" value="F:long-chain fatty acyl-CoA dehydrogenase activity"/>
    <property type="evidence" value="ECO:0007669"/>
    <property type="project" value="UniProtKB-EC"/>
</dbReference>
<keyword evidence="9" id="KW-0472">Membrane</keyword>
<evidence type="ECO:0000256" key="9">
    <source>
        <dbReference type="SAM" id="Phobius"/>
    </source>
</evidence>
<comment type="catalytic activity">
    <reaction evidence="6">
        <text>(2S)-2-methylbutanoyl-CoA + oxidized [electron-transfer flavoprotein] + H(+) = (2E)-2-methylbut-2-enoyl-CoA + reduced [electron-transfer flavoprotein]</text>
        <dbReference type="Rhea" id="RHEA:48256"/>
        <dbReference type="Rhea" id="RHEA-COMP:10685"/>
        <dbReference type="Rhea" id="RHEA-COMP:10686"/>
        <dbReference type="ChEBI" id="CHEBI:15378"/>
        <dbReference type="ChEBI" id="CHEBI:57337"/>
        <dbReference type="ChEBI" id="CHEBI:57692"/>
        <dbReference type="ChEBI" id="CHEBI:58307"/>
        <dbReference type="ChEBI" id="CHEBI:88166"/>
    </reaction>
    <physiologicalReaction direction="left-to-right" evidence="6">
        <dbReference type="Rhea" id="RHEA:48257"/>
    </physiologicalReaction>
</comment>
<dbReference type="GO" id="GO:0005739">
    <property type="term" value="C:mitochondrion"/>
    <property type="evidence" value="ECO:0007669"/>
    <property type="project" value="TreeGrafter"/>
</dbReference>
<feature type="transmembrane region" description="Helical" evidence="9">
    <location>
        <begin position="581"/>
        <end position="605"/>
    </location>
</feature>
<evidence type="ECO:0000259" key="11">
    <source>
        <dbReference type="Pfam" id="PF02770"/>
    </source>
</evidence>
<dbReference type="SUPFAM" id="SSF56645">
    <property type="entry name" value="Acyl-CoA dehydrogenase NM domain-like"/>
    <property type="match status" value="1"/>
</dbReference>
<keyword evidence="15" id="KW-1185">Reference proteome</keyword>
<evidence type="ECO:0000256" key="4">
    <source>
        <dbReference type="ARBA" id="ARBA00022827"/>
    </source>
</evidence>
<dbReference type="SUPFAM" id="SSF50729">
    <property type="entry name" value="PH domain-like"/>
    <property type="match status" value="1"/>
</dbReference>
<evidence type="ECO:0000259" key="10">
    <source>
        <dbReference type="Pfam" id="PF00441"/>
    </source>
</evidence>
<name>A0A7R8D4C6_LEPSM</name>
<dbReference type="GO" id="GO:0033539">
    <property type="term" value="P:fatty acid beta-oxidation using acyl-CoA dehydrogenase"/>
    <property type="evidence" value="ECO:0007669"/>
    <property type="project" value="TreeGrafter"/>
</dbReference>
<dbReference type="GO" id="GO:0042758">
    <property type="term" value="P:long-chain fatty acid catabolic process"/>
    <property type="evidence" value="ECO:0007669"/>
    <property type="project" value="TreeGrafter"/>
</dbReference>
<dbReference type="GO" id="GO:0050660">
    <property type="term" value="F:flavin adenine dinucleotide binding"/>
    <property type="evidence" value="ECO:0007669"/>
    <property type="project" value="InterPro"/>
</dbReference>
<dbReference type="InterPro" id="IPR006089">
    <property type="entry name" value="Acyl-CoA_DH_CS"/>
</dbReference>
<dbReference type="EMBL" id="HG994587">
    <property type="protein sequence ID" value="CAF3024973.1"/>
    <property type="molecule type" value="Genomic_DNA"/>
</dbReference>
<dbReference type="InterPro" id="IPR050741">
    <property type="entry name" value="Acyl-CoA_dehydrogenase"/>
</dbReference>
<dbReference type="PROSITE" id="PS00072">
    <property type="entry name" value="ACYL_COA_DH_1"/>
    <property type="match status" value="1"/>
</dbReference>
<evidence type="ECO:0000313" key="14">
    <source>
        <dbReference type="EMBL" id="CAF3024973.1"/>
    </source>
</evidence>
<dbReference type="EC" id="1.3.8.8" evidence="14"/>
<dbReference type="Pfam" id="PF02771">
    <property type="entry name" value="Acyl-CoA_dh_N"/>
    <property type="match status" value="1"/>
</dbReference>
<dbReference type="PROSITE" id="PS00073">
    <property type="entry name" value="ACYL_COA_DH_2"/>
    <property type="match status" value="1"/>
</dbReference>
<dbReference type="InterPro" id="IPR013786">
    <property type="entry name" value="AcylCoA_DH/ox_N"/>
</dbReference>
<dbReference type="InterPro" id="IPR009075">
    <property type="entry name" value="AcylCo_DH/oxidase_C"/>
</dbReference>
<dbReference type="FunFam" id="1.20.140.10:FF:000001">
    <property type="entry name" value="Acyl-CoA dehydrogenase"/>
    <property type="match status" value="1"/>
</dbReference>
<proteinExistence type="inferred from homology"/>